<keyword evidence="1" id="KW-0472">Membrane</keyword>
<dbReference type="STRING" id="331117.A1D179"/>
<evidence type="ECO:0000313" key="2">
    <source>
        <dbReference type="EMBL" id="EAW22172.1"/>
    </source>
</evidence>
<evidence type="ECO:0000256" key="1">
    <source>
        <dbReference type="SAM" id="Phobius"/>
    </source>
</evidence>
<dbReference type="KEGG" id="nfi:NFIA_008490"/>
<dbReference type="eggNOG" id="ENOG502RYMG">
    <property type="taxonomic scope" value="Eukaryota"/>
</dbReference>
<keyword evidence="3" id="KW-1185">Reference proteome</keyword>
<dbReference type="VEuPathDB" id="FungiDB:NFIA_008490"/>
<dbReference type="Proteomes" id="UP000006702">
    <property type="component" value="Unassembled WGS sequence"/>
</dbReference>
<accession>A1D179</accession>
<dbReference type="RefSeq" id="XP_001264069.1">
    <property type="nucleotide sequence ID" value="XM_001264068.1"/>
</dbReference>
<dbReference type="AlphaFoldDB" id="A1D179"/>
<feature type="transmembrane region" description="Helical" evidence="1">
    <location>
        <begin position="122"/>
        <end position="145"/>
    </location>
</feature>
<dbReference type="EMBL" id="DS027688">
    <property type="protein sequence ID" value="EAW22172.1"/>
    <property type="molecule type" value="Genomic_DNA"/>
</dbReference>
<protein>
    <recommendedName>
        <fullName evidence="4">DUF676 domain-containing protein</fullName>
    </recommendedName>
</protein>
<dbReference type="OrthoDB" id="202545at2759"/>
<name>A1D179_NEOFI</name>
<feature type="transmembrane region" description="Helical" evidence="1">
    <location>
        <begin position="152"/>
        <end position="171"/>
    </location>
</feature>
<keyword evidence="1" id="KW-1133">Transmembrane helix</keyword>
<sequence>MIASRGRARLTFFRWTKQIYEHLRRSRYSRVHDPSHSLYELKHTIKDILIPSMGVTYLPSQSRKKQDVPLPYTASPWRLLWADILLFLRSLWSLPGIILPLTPWNSGALDELYPSKENLWDIVVHIFLAVYQLIFLLSLPILFILAFPALGIGIYMAVALTLNWVVCRFALNGSARILQSQVPVEHRPEHDREHWVFINGVGAGHHWLQSNLDRLAYTFGRNITGVHNPTMGIVFDIIECLIQRNFSYATSDVRNAYAIIKEDLLNPKYKKVILILHSQGGIEGGLVIDWLLDEMPRELLQDLEVYTFGNAANHFNNPFKTLSQAHRNEAEGETPQVNPAAIGTKTIRRIEHYANSKDFVSVWGILNFANIPNRYMGRVFVRPGSGHQFIQHHLDTMFTLGEDMKTLDTNEFMEMEVEVQLDELHRLKAGGTDTGDRVDHHDIDFPYDEVNADVSLLQSNGSFRRKMKVKELSRLWLYRNGASPIEGS</sequence>
<dbReference type="GeneID" id="4591778"/>
<dbReference type="PANTHER" id="PTHR42044:SF1">
    <property type="entry name" value="DUF676 DOMAIN-CONTAINING PROTEIN"/>
    <property type="match status" value="1"/>
</dbReference>
<organism evidence="2 3">
    <name type="scientific">Neosartorya fischeri (strain ATCC 1020 / DSM 3700 / CBS 544.65 / FGSC A1164 / JCM 1740 / NRRL 181 / WB 181)</name>
    <name type="common">Aspergillus fischerianus</name>
    <dbReference type="NCBI Taxonomy" id="331117"/>
    <lineage>
        <taxon>Eukaryota</taxon>
        <taxon>Fungi</taxon>
        <taxon>Dikarya</taxon>
        <taxon>Ascomycota</taxon>
        <taxon>Pezizomycotina</taxon>
        <taxon>Eurotiomycetes</taxon>
        <taxon>Eurotiomycetidae</taxon>
        <taxon>Eurotiales</taxon>
        <taxon>Aspergillaceae</taxon>
        <taxon>Aspergillus</taxon>
        <taxon>Aspergillus subgen. Fumigati</taxon>
    </lineage>
</organism>
<dbReference type="SUPFAM" id="SSF53474">
    <property type="entry name" value="alpha/beta-Hydrolases"/>
    <property type="match status" value="1"/>
</dbReference>
<dbReference type="PANTHER" id="PTHR42044">
    <property type="entry name" value="DUF676 DOMAIN-CONTAINING PROTEIN-RELATED"/>
    <property type="match status" value="1"/>
</dbReference>
<dbReference type="InterPro" id="IPR029058">
    <property type="entry name" value="AB_hydrolase_fold"/>
</dbReference>
<evidence type="ECO:0008006" key="4">
    <source>
        <dbReference type="Google" id="ProtNLM"/>
    </source>
</evidence>
<keyword evidence="1" id="KW-0812">Transmembrane</keyword>
<reference evidence="3" key="1">
    <citation type="journal article" date="2008" name="PLoS Genet.">
        <title>Genomic islands in the pathogenic filamentous fungus Aspergillus fumigatus.</title>
        <authorList>
            <person name="Fedorova N.D."/>
            <person name="Khaldi N."/>
            <person name="Joardar V.S."/>
            <person name="Maiti R."/>
            <person name="Amedeo P."/>
            <person name="Anderson M.J."/>
            <person name="Crabtree J."/>
            <person name="Silva J.C."/>
            <person name="Badger J.H."/>
            <person name="Albarraq A."/>
            <person name="Angiuoli S."/>
            <person name="Bussey H."/>
            <person name="Bowyer P."/>
            <person name="Cotty P.J."/>
            <person name="Dyer P.S."/>
            <person name="Egan A."/>
            <person name="Galens K."/>
            <person name="Fraser-Liggett C.M."/>
            <person name="Haas B.J."/>
            <person name="Inman J.M."/>
            <person name="Kent R."/>
            <person name="Lemieux S."/>
            <person name="Malavazi I."/>
            <person name="Orvis J."/>
            <person name="Roemer T."/>
            <person name="Ronning C.M."/>
            <person name="Sundaram J.P."/>
            <person name="Sutton G."/>
            <person name="Turner G."/>
            <person name="Venter J.C."/>
            <person name="White O.R."/>
            <person name="Whitty B.R."/>
            <person name="Youngman P."/>
            <person name="Wolfe K.H."/>
            <person name="Goldman G.H."/>
            <person name="Wortman J.R."/>
            <person name="Jiang B."/>
            <person name="Denning D.W."/>
            <person name="Nierman W.C."/>
        </authorList>
    </citation>
    <scope>NUCLEOTIDE SEQUENCE [LARGE SCALE GENOMIC DNA]</scope>
    <source>
        <strain evidence="3">ATCC 1020 / DSM 3700 / CBS 544.65 / FGSC A1164 / JCM 1740 / NRRL 181 / WB 181</strain>
    </source>
</reference>
<gene>
    <name evidence="2" type="ORF">NFIA_008490</name>
</gene>
<proteinExistence type="predicted"/>
<dbReference type="OMA" id="RLWSYRN"/>
<dbReference type="HOGENOM" id="CLU_023866_2_0_1"/>
<evidence type="ECO:0000313" key="3">
    <source>
        <dbReference type="Proteomes" id="UP000006702"/>
    </source>
</evidence>